<dbReference type="HOGENOM" id="CLU_020002_0_0_1"/>
<dbReference type="InterPro" id="IPR013083">
    <property type="entry name" value="Znf_RING/FYVE/PHD"/>
</dbReference>
<dbReference type="InterPro" id="IPR019787">
    <property type="entry name" value="Znf_PHD-finger"/>
</dbReference>
<dbReference type="Pfam" id="PF13832">
    <property type="entry name" value="zf-HC5HC2H_2"/>
    <property type="match status" value="1"/>
</dbReference>
<dbReference type="PANTHER" id="PTHR13793:SF107">
    <property type="entry name" value="BROMODOMAIN-CONTAINING PROTEIN HOMOLOG"/>
    <property type="match status" value="1"/>
</dbReference>
<evidence type="ECO:0008006" key="9">
    <source>
        <dbReference type="Google" id="ProtNLM"/>
    </source>
</evidence>
<evidence type="ECO:0000313" key="7">
    <source>
        <dbReference type="EnsemblProtists" id="PYU1_T008366"/>
    </source>
</evidence>
<dbReference type="Proteomes" id="UP000019132">
    <property type="component" value="Unassembled WGS sequence"/>
</dbReference>
<dbReference type="VEuPathDB" id="FungiDB:PYU1_G008350"/>
<dbReference type="PROSITE" id="PS51805">
    <property type="entry name" value="EPHD"/>
    <property type="match status" value="1"/>
</dbReference>
<feature type="domain" description="PHD-type" evidence="6">
    <location>
        <begin position="182"/>
        <end position="299"/>
    </location>
</feature>
<proteinExistence type="predicted"/>
<evidence type="ECO:0000256" key="1">
    <source>
        <dbReference type="ARBA" id="ARBA00022723"/>
    </source>
</evidence>
<evidence type="ECO:0000256" key="4">
    <source>
        <dbReference type="PROSITE-ProRule" id="PRU00146"/>
    </source>
</evidence>
<evidence type="ECO:0000259" key="5">
    <source>
        <dbReference type="PROSITE" id="PS50016"/>
    </source>
</evidence>
<feature type="domain" description="PHD-type" evidence="5">
    <location>
        <begin position="128"/>
        <end position="180"/>
    </location>
</feature>
<name>K3WTS0_GLOUD</name>
<dbReference type="InParanoid" id="K3WTS0"/>
<dbReference type="InterPro" id="IPR011011">
    <property type="entry name" value="Znf_FYVE_PHD"/>
</dbReference>
<dbReference type="SMART" id="SM00249">
    <property type="entry name" value="PHD"/>
    <property type="match status" value="2"/>
</dbReference>
<dbReference type="EnsemblProtists" id="PYU1_T008366">
    <property type="protein sequence ID" value="PYU1_T008366"/>
    <property type="gene ID" value="PYU1_G008350"/>
</dbReference>
<evidence type="ECO:0000256" key="2">
    <source>
        <dbReference type="ARBA" id="ARBA00022771"/>
    </source>
</evidence>
<dbReference type="Gene3D" id="3.30.40.10">
    <property type="entry name" value="Zinc/RING finger domain, C3HC4 (zinc finger)"/>
    <property type="match status" value="2"/>
</dbReference>
<dbReference type="STRING" id="431595.K3WTS0"/>
<dbReference type="InterPro" id="IPR001965">
    <property type="entry name" value="Znf_PHD"/>
</dbReference>
<dbReference type="AlphaFoldDB" id="K3WTS0"/>
<keyword evidence="3" id="KW-0862">Zinc</keyword>
<reference evidence="7" key="3">
    <citation type="submission" date="2015-02" db="UniProtKB">
        <authorList>
            <consortium name="EnsemblProtists"/>
        </authorList>
    </citation>
    <scope>IDENTIFICATION</scope>
    <source>
        <strain evidence="7">DAOM BR144</strain>
    </source>
</reference>
<evidence type="ECO:0000313" key="8">
    <source>
        <dbReference type="Proteomes" id="UP000019132"/>
    </source>
</evidence>
<dbReference type="PANTHER" id="PTHR13793">
    <property type="entry name" value="PHD FINGER PROTEINS"/>
    <property type="match status" value="1"/>
</dbReference>
<reference evidence="8" key="2">
    <citation type="submission" date="2010-04" db="EMBL/GenBank/DDBJ databases">
        <authorList>
            <person name="Buell R."/>
            <person name="Hamilton J."/>
            <person name="Hostetler J."/>
        </authorList>
    </citation>
    <scope>NUCLEOTIDE SEQUENCE [LARGE SCALE GENOMIC DNA]</scope>
    <source>
        <strain evidence="8">DAOM:BR144</strain>
    </source>
</reference>
<evidence type="ECO:0000259" key="6">
    <source>
        <dbReference type="PROSITE" id="PS51805"/>
    </source>
</evidence>
<accession>K3WTS0</accession>
<dbReference type="GO" id="GO:0006357">
    <property type="term" value="P:regulation of transcription by RNA polymerase II"/>
    <property type="evidence" value="ECO:0007669"/>
    <property type="project" value="TreeGrafter"/>
</dbReference>
<dbReference type="InterPro" id="IPR034732">
    <property type="entry name" value="EPHD"/>
</dbReference>
<dbReference type="OMA" id="KMHLVQI"/>
<keyword evidence="2 4" id="KW-0863">Zinc-finger</keyword>
<dbReference type="EMBL" id="GL376613">
    <property type="status" value="NOT_ANNOTATED_CDS"/>
    <property type="molecule type" value="Genomic_DNA"/>
</dbReference>
<dbReference type="SUPFAM" id="SSF57903">
    <property type="entry name" value="FYVE/PHD zinc finger"/>
    <property type="match status" value="2"/>
</dbReference>
<dbReference type="InterPro" id="IPR050701">
    <property type="entry name" value="Histone_Mod_Regulator"/>
</dbReference>
<reference evidence="8" key="1">
    <citation type="journal article" date="2010" name="Genome Biol.">
        <title>Genome sequence of the necrotrophic plant pathogen Pythium ultimum reveals original pathogenicity mechanisms and effector repertoire.</title>
        <authorList>
            <person name="Levesque C.A."/>
            <person name="Brouwer H."/>
            <person name="Cano L."/>
            <person name="Hamilton J.P."/>
            <person name="Holt C."/>
            <person name="Huitema E."/>
            <person name="Raffaele S."/>
            <person name="Robideau G.P."/>
            <person name="Thines M."/>
            <person name="Win J."/>
            <person name="Zerillo M.M."/>
            <person name="Beakes G.W."/>
            <person name="Boore J.L."/>
            <person name="Busam D."/>
            <person name="Dumas B."/>
            <person name="Ferriera S."/>
            <person name="Fuerstenberg S.I."/>
            <person name="Gachon C.M."/>
            <person name="Gaulin E."/>
            <person name="Govers F."/>
            <person name="Grenville-Briggs L."/>
            <person name="Horner N."/>
            <person name="Hostetler J."/>
            <person name="Jiang R.H."/>
            <person name="Johnson J."/>
            <person name="Krajaejun T."/>
            <person name="Lin H."/>
            <person name="Meijer H.J."/>
            <person name="Moore B."/>
            <person name="Morris P."/>
            <person name="Phuntmart V."/>
            <person name="Puiu D."/>
            <person name="Shetty J."/>
            <person name="Stajich J.E."/>
            <person name="Tripathy S."/>
            <person name="Wawra S."/>
            <person name="van West P."/>
            <person name="Whitty B.R."/>
            <person name="Coutinho P.M."/>
            <person name="Henrissat B."/>
            <person name="Martin F."/>
            <person name="Thomas P.D."/>
            <person name="Tyler B.M."/>
            <person name="De Vries R.P."/>
            <person name="Kamoun S."/>
            <person name="Yandell M."/>
            <person name="Tisserat N."/>
            <person name="Buell C.R."/>
        </authorList>
    </citation>
    <scope>NUCLEOTIDE SEQUENCE</scope>
    <source>
        <strain evidence="8">DAOM:BR144</strain>
    </source>
</reference>
<sequence>MDVADEDVDMQDAGAVPYARMSWDQRRRLAMDIANLSPPDQPGVLLLIHNFHHTHAAHNGNSSSSFTEREFPPPSITQWDVQAHTARQIAANPIQLECECDLDTAMPELLLQLRQYVDNCYIPHYVSKENCCICEGLWSSGRLIVCGNDACDTKIHEECFGVVLRELNDGPWKCPSCLFGRQLMCAVCMQYGGALKPVTMNSIGSSVDEQKWVHTLCAMAIPELVMRDVPSMEPVDGFEEIENGRFRYLCGICRKRGGASIICEQEGCNVGMHPLCAGNAGFMIGSDMNPLAVYCEKHLPVSRIPGAKRLISDEDLVEEIMSENSALDEDIDEKYPAVNETQRYAFITESTPYLYQKSKLLGDRATLKWGTSTTGSSSTLTKRLDLRAKTFAMVRMNQSATLGVKTQRPSVYPPARVDDATGTRLLGIPAFPEPEDLVGAIVDFLVKEKDEWVRAIVLEWDEERKLHLVQLIHANQKLWASLSTSNTLVLYLVGEANILDGPRVKLYRPVKQGEADWRPKPRTFASSAS</sequence>
<dbReference type="PROSITE" id="PS50016">
    <property type="entry name" value="ZF_PHD_2"/>
    <property type="match status" value="1"/>
</dbReference>
<evidence type="ECO:0000256" key="3">
    <source>
        <dbReference type="ARBA" id="ARBA00022833"/>
    </source>
</evidence>
<dbReference type="CDD" id="cd15571">
    <property type="entry name" value="ePHD"/>
    <property type="match status" value="1"/>
</dbReference>
<keyword evidence="1" id="KW-0479">Metal-binding</keyword>
<dbReference type="eggNOG" id="KOG0955">
    <property type="taxonomic scope" value="Eukaryota"/>
</dbReference>
<protein>
    <recommendedName>
        <fullName evidence="9">PHD-type domain-containing protein</fullName>
    </recommendedName>
</protein>
<dbReference type="GO" id="GO:0008270">
    <property type="term" value="F:zinc ion binding"/>
    <property type="evidence" value="ECO:0007669"/>
    <property type="project" value="UniProtKB-KW"/>
</dbReference>
<keyword evidence="8" id="KW-1185">Reference proteome</keyword>
<organism evidence="7 8">
    <name type="scientific">Globisporangium ultimum (strain ATCC 200006 / CBS 805.95 / DAOM BR144)</name>
    <name type="common">Pythium ultimum</name>
    <dbReference type="NCBI Taxonomy" id="431595"/>
    <lineage>
        <taxon>Eukaryota</taxon>
        <taxon>Sar</taxon>
        <taxon>Stramenopiles</taxon>
        <taxon>Oomycota</taxon>
        <taxon>Peronosporomycetes</taxon>
        <taxon>Pythiales</taxon>
        <taxon>Pythiaceae</taxon>
        <taxon>Globisporangium</taxon>
    </lineage>
</organism>